<reference evidence="3 4" key="1">
    <citation type="submission" date="2014-06" db="EMBL/GenBank/DDBJ databases">
        <authorList>
            <consortium name="DOE Joint Genome Institute"/>
            <person name="Kuo A."/>
            <person name="Kohler A."/>
            <person name="Nagy L.G."/>
            <person name="Floudas D."/>
            <person name="Copeland A."/>
            <person name="Barry K.W."/>
            <person name="Cichocki N."/>
            <person name="Veneault-Fourrey C."/>
            <person name="LaButti K."/>
            <person name="Lindquist E.A."/>
            <person name="Lipzen A."/>
            <person name="Lundell T."/>
            <person name="Morin E."/>
            <person name="Murat C."/>
            <person name="Sun H."/>
            <person name="Tunlid A."/>
            <person name="Henrissat B."/>
            <person name="Grigoriev I.V."/>
            <person name="Hibbett D.S."/>
            <person name="Martin F."/>
            <person name="Nordberg H.P."/>
            <person name="Cantor M.N."/>
            <person name="Hua S.X."/>
        </authorList>
    </citation>
    <scope>NUCLEOTIDE SEQUENCE [LARGE SCALE GENOMIC DNA]</scope>
    <source>
        <strain evidence="3 4">ATCC 200175</strain>
    </source>
</reference>
<dbReference type="AlphaFoldDB" id="A0A0C9SQY2"/>
<feature type="signal peptide" evidence="2">
    <location>
        <begin position="1"/>
        <end position="23"/>
    </location>
</feature>
<dbReference type="Proteomes" id="UP000053647">
    <property type="component" value="Unassembled WGS sequence"/>
</dbReference>
<feature type="compositionally biased region" description="Low complexity" evidence="1">
    <location>
        <begin position="91"/>
        <end position="100"/>
    </location>
</feature>
<organism evidence="3 4">
    <name type="scientific">Paxillus involutus ATCC 200175</name>
    <dbReference type="NCBI Taxonomy" id="664439"/>
    <lineage>
        <taxon>Eukaryota</taxon>
        <taxon>Fungi</taxon>
        <taxon>Dikarya</taxon>
        <taxon>Basidiomycota</taxon>
        <taxon>Agaricomycotina</taxon>
        <taxon>Agaricomycetes</taxon>
        <taxon>Agaricomycetidae</taxon>
        <taxon>Boletales</taxon>
        <taxon>Paxilineae</taxon>
        <taxon>Paxillaceae</taxon>
        <taxon>Paxillus</taxon>
    </lineage>
</organism>
<protein>
    <submittedName>
        <fullName evidence="3">Uncharacterized protein</fullName>
    </submittedName>
</protein>
<evidence type="ECO:0000313" key="4">
    <source>
        <dbReference type="Proteomes" id="UP000053647"/>
    </source>
</evidence>
<dbReference type="HOGENOM" id="CLU_1611326_0_0_1"/>
<dbReference type="EMBL" id="KN819420">
    <property type="protein sequence ID" value="KIJ10014.1"/>
    <property type="molecule type" value="Genomic_DNA"/>
</dbReference>
<gene>
    <name evidence="3" type="ORF">PAXINDRAFT_16919</name>
</gene>
<sequence length="165" mass="17801">MATAHRITAYASAFLALYLPASQWMDSPTLVAGHHASCIMGHRTPCSPQALGLTIINVCSAKSIYRHTQSQHDGPTSTLKPPALHHSKFVSSSSGTTTYSKKFMSRNGSGTLDSRQPNILPDNPPAIIPEIVDSLPSEVSLDILDLPHCKRTAGDHPLLTWLANH</sequence>
<proteinExistence type="predicted"/>
<feature type="region of interest" description="Disordered" evidence="1">
    <location>
        <begin position="69"/>
        <end position="125"/>
    </location>
</feature>
<evidence type="ECO:0000256" key="1">
    <source>
        <dbReference type="SAM" id="MobiDB-lite"/>
    </source>
</evidence>
<feature type="compositionally biased region" description="Polar residues" evidence="1">
    <location>
        <begin position="69"/>
        <end position="79"/>
    </location>
</feature>
<evidence type="ECO:0000256" key="2">
    <source>
        <dbReference type="SAM" id="SignalP"/>
    </source>
</evidence>
<feature type="chain" id="PRO_5002220012" evidence="2">
    <location>
        <begin position="24"/>
        <end position="165"/>
    </location>
</feature>
<accession>A0A0C9SQY2</accession>
<reference evidence="4" key="2">
    <citation type="submission" date="2015-01" db="EMBL/GenBank/DDBJ databases">
        <title>Evolutionary Origins and Diversification of the Mycorrhizal Mutualists.</title>
        <authorList>
            <consortium name="DOE Joint Genome Institute"/>
            <consortium name="Mycorrhizal Genomics Consortium"/>
            <person name="Kohler A."/>
            <person name="Kuo A."/>
            <person name="Nagy L.G."/>
            <person name="Floudas D."/>
            <person name="Copeland A."/>
            <person name="Barry K.W."/>
            <person name="Cichocki N."/>
            <person name="Veneault-Fourrey C."/>
            <person name="LaButti K."/>
            <person name="Lindquist E.A."/>
            <person name="Lipzen A."/>
            <person name="Lundell T."/>
            <person name="Morin E."/>
            <person name="Murat C."/>
            <person name="Riley R."/>
            <person name="Ohm R."/>
            <person name="Sun H."/>
            <person name="Tunlid A."/>
            <person name="Henrissat B."/>
            <person name="Grigoriev I.V."/>
            <person name="Hibbett D.S."/>
            <person name="Martin F."/>
        </authorList>
    </citation>
    <scope>NUCLEOTIDE SEQUENCE [LARGE SCALE GENOMIC DNA]</scope>
    <source>
        <strain evidence="4">ATCC 200175</strain>
    </source>
</reference>
<keyword evidence="4" id="KW-1185">Reference proteome</keyword>
<feature type="compositionally biased region" description="Polar residues" evidence="1">
    <location>
        <begin position="106"/>
        <end position="117"/>
    </location>
</feature>
<keyword evidence="2" id="KW-0732">Signal</keyword>
<evidence type="ECO:0000313" key="3">
    <source>
        <dbReference type="EMBL" id="KIJ10014.1"/>
    </source>
</evidence>
<name>A0A0C9SQY2_PAXIN</name>